<name>A0ABQ6G1Y9_9CHLR</name>
<keyword evidence="2" id="KW-1185">Reference proteome</keyword>
<sequence>MQIGIERLDQRRQQVRQPVDGRFTDAGLAAGELDGADLHHLWRQSLLPEAVDAGSSTRVGEAEEPVFGCACLDTIQDERCIVINTCLD</sequence>
<comment type="caution">
    <text evidence="1">The sequence shown here is derived from an EMBL/GenBank/DDBJ whole genome shotgun (WGS) entry which is preliminary data.</text>
</comment>
<reference evidence="1 2" key="1">
    <citation type="submission" date="2023-02" db="EMBL/GenBank/DDBJ databases">
        <title>Dictyobacter halimunensis sp. nov., a new member of the class Ktedonobacteria from forest soil in a geothermal area.</title>
        <authorList>
            <person name="Rachmania M.K."/>
            <person name="Ningsih F."/>
            <person name="Sakai Y."/>
            <person name="Yabe S."/>
            <person name="Yokota A."/>
            <person name="Sjamsuridzal W."/>
        </authorList>
    </citation>
    <scope>NUCLEOTIDE SEQUENCE [LARGE SCALE GENOMIC DNA]</scope>
    <source>
        <strain evidence="1 2">S3.2.2.5</strain>
    </source>
</reference>
<accession>A0ABQ6G1Y9</accession>
<dbReference type="Proteomes" id="UP001344906">
    <property type="component" value="Unassembled WGS sequence"/>
</dbReference>
<protein>
    <submittedName>
        <fullName evidence="1">Uncharacterized protein</fullName>
    </submittedName>
</protein>
<proteinExistence type="predicted"/>
<dbReference type="EMBL" id="BSRI01000002">
    <property type="protein sequence ID" value="GLV59122.1"/>
    <property type="molecule type" value="Genomic_DNA"/>
</dbReference>
<evidence type="ECO:0000313" key="1">
    <source>
        <dbReference type="EMBL" id="GLV59122.1"/>
    </source>
</evidence>
<gene>
    <name evidence="1" type="ORF">KDH_59500</name>
</gene>
<organism evidence="1 2">
    <name type="scientific">Dictyobacter halimunensis</name>
    <dbReference type="NCBI Taxonomy" id="3026934"/>
    <lineage>
        <taxon>Bacteria</taxon>
        <taxon>Bacillati</taxon>
        <taxon>Chloroflexota</taxon>
        <taxon>Ktedonobacteria</taxon>
        <taxon>Ktedonobacterales</taxon>
        <taxon>Dictyobacteraceae</taxon>
        <taxon>Dictyobacter</taxon>
    </lineage>
</organism>
<evidence type="ECO:0000313" key="2">
    <source>
        <dbReference type="Proteomes" id="UP001344906"/>
    </source>
</evidence>